<keyword evidence="2" id="KW-1185">Reference proteome</keyword>
<gene>
    <name evidence="1" type="ORF">PCOR1329_LOCUS3264</name>
</gene>
<evidence type="ECO:0000313" key="2">
    <source>
        <dbReference type="Proteomes" id="UP001189429"/>
    </source>
</evidence>
<name>A0ABN9PIJ0_9DINO</name>
<evidence type="ECO:0000313" key="1">
    <source>
        <dbReference type="EMBL" id="CAK0792781.1"/>
    </source>
</evidence>
<proteinExistence type="predicted"/>
<dbReference type="Proteomes" id="UP001189429">
    <property type="component" value="Unassembled WGS sequence"/>
</dbReference>
<protein>
    <submittedName>
        <fullName evidence="1">Uncharacterized protein</fullName>
    </submittedName>
</protein>
<sequence length="141" mass="15452">MWHAVHPRSNHTGRGGLTPLLYWYCTLRDGLLNSDMAFRPLFLAVLIASTRSANALEAETSAEASQSMATAGRTHGGKADLKVDPYFCDISNILWKPNAPEIHIVIGSMVAASRSLKLTPEKRCHKCRASAGEGHARRRLV</sequence>
<comment type="caution">
    <text evidence="1">The sequence shown here is derived from an EMBL/GenBank/DDBJ whole genome shotgun (WGS) entry which is preliminary data.</text>
</comment>
<organism evidence="1 2">
    <name type="scientific">Prorocentrum cordatum</name>
    <dbReference type="NCBI Taxonomy" id="2364126"/>
    <lineage>
        <taxon>Eukaryota</taxon>
        <taxon>Sar</taxon>
        <taxon>Alveolata</taxon>
        <taxon>Dinophyceae</taxon>
        <taxon>Prorocentrales</taxon>
        <taxon>Prorocentraceae</taxon>
        <taxon>Prorocentrum</taxon>
    </lineage>
</organism>
<reference evidence="1" key="1">
    <citation type="submission" date="2023-10" db="EMBL/GenBank/DDBJ databases">
        <authorList>
            <person name="Chen Y."/>
            <person name="Shah S."/>
            <person name="Dougan E. K."/>
            <person name="Thang M."/>
            <person name="Chan C."/>
        </authorList>
    </citation>
    <scope>NUCLEOTIDE SEQUENCE [LARGE SCALE GENOMIC DNA]</scope>
</reference>
<accession>A0ABN9PIJ0</accession>
<dbReference type="EMBL" id="CAUYUJ010000836">
    <property type="protein sequence ID" value="CAK0792781.1"/>
    <property type="molecule type" value="Genomic_DNA"/>
</dbReference>